<evidence type="ECO:0000313" key="2">
    <source>
        <dbReference type="EMBL" id="OHT93182.1"/>
    </source>
</evidence>
<feature type="compositionally biased region" description="Basic and acidic residues" evidence="1">
    <location>
        <begin position="43"/>
        <end position="58"/>
    </location>
</feature>
<evidence type="ECO:0000313" key="3">
    <source>
        <dbReference type="Proteomes" id="UP000179636"/>
    </source>
</evidence>
<proteinExistence type="predicted"/>
<dbReference type="Proteomes" id="UP000179636">
    <property type="component" value="Unassembled WGS sequence"/>
</dbReference>
<accession>A0A1Q9WF51</accession>
<feature type="region of interest" description="Disordered" evidence="1">
    <location>
        <begin position="1"/>
        <end position="58"/>
    </location>
</feature>
<feature type="compositionally biased region" description="Polar residues" evidence="1">
    <location>
        <begin position="135"/>
        <end position="151"/>
    </location>
</feature>
<feature type="compositionally biased region" description="Low complexity" evidence="1">
    <location>
        <begin position="16"/>
        <end position="25"/>
    </location>
</feature>
<dbReference type="OrthoDB" id="4741461at2"/>
<evidence type="ECO:0000256" key="1">
    <source>
        <dbReference type="SAM" id="MobiDB-lite"/>
    </source>
</evidence>
<gene>
    <name evidence="2" type="ORF">BKG61_22470</name>
</gene>
<keyword evidence="3" id="KW-1185">Reference proteome</keyword>
<sequence length="160" mass="17860">MTEPTTPTEAPDDIQPDPATASEPTTPEPEADHPDDEPQGDNPNREAAKWRNKFRDAETELTTMQQRLETLQRSEAERIAATALHDPTDMWRDGTQLTDLLDDNGNIDPNKVTDTATKIADTHQHWKRRRPVSATEVTSTTPVGADTTPTFSDAFRPRSE</sequence>
<reference evidence="2 3" key="1">
    <citation type="submission" date="2016-10" db="EMBL/GenBank/DDBJ databases">
        <title>Evaluation of Human, Animal and Environmental Mycobacterium chelonae Isolates by Core Genome Phylogenomic Analysis, Targeted Gene Comparison, and Anti-microbial Susceptibility Patterns: A Tale of Mistaken Identities.</title>
        <authorList>
            <person name="Fogelson S.B."/>
            <person name="Camus A.C."/>
            <person name="Lorenz W."/>
            <person name="Vasireddy R."/>
            <person name="Vasireddy S."/>
            <person name="Smith T."/>
            <person name="Brown-Elliott B.A."/>
            <person name="Wallace R.J.Jr."/>
            <person name="Hasan N.A."/>
            <person name="Reischl U."/>
            <person name="Sanchez S."/>
        </authorList>
    </citation>
    <scope>NUCLEOTIDE SEQUENCE [LARGE SCALE GENOMIC DNA]</scope>
    <source>
        <strain evidence="2 3">24999</strain>
    </source>
</reference>
<dbReference type="EMBL" id="MLHV01000025">
    <property type="protein sequence ID" value="OHT93182.1"/>
    <property type="molecule type" value="Genomic_DNA"/>
</dbReference>
<evidence type="ECO:0008006" key="4">
    <source>
        <dbReference type="Google" id="ProtNLM"/>
    </source>
</evidence>
<dbReference type="STRING" id="1908205.BKG60_07260"/>
<comment type="caution">
    <text evidence="2">The sequence shown here is derived from an EMBL/GenBank/DDBJ whole genome shotgun (WGS) entry which is preliminary data.</text>
</comment>
<organism evidence="2 3">
    <name type="scientific">Mycobacterium syngnathidarum</name>
    <dbReference type="NCBI Taxonomy" id="1908205"/>
    <lineage>
        <taxon>Bacteria</taxon>
        <taxon>Bacillati</taxon>
        <taxon>Actinomycetota</taxon>
        <taxon>Actinomycetes</taxon>
        <taxon>Mycobacteriales</taxon>
        <taxon>Mycobacteriaceae</taxon>
        <taxon>Mycobacterium</taxon>
    </lineage>
</organism>
<protein>
    <recommendedName>
        <fullName evidence="4">Scaffolding protein</fullName>
    </recommendedName>
</protein>
<accession>A0A1S1JXK9</accession>
<dbReference type="AlphaFoldDB" id="A0A1S1JXK9"/>
<feature type="region of interest" description="Disordered" evidence="1">
    <location>
        <begin position="115"/>
        <end position="160"/>
    </location>
</feature>
<name>A0A1S1JXK9_9MYCO</name>
<dbReference type="RefSeq" id="WP_070946329.1">
    <property type="nucleotide sequence ID" value="NZ_MLCL01000024.1"/>
</dbReference>